<protein>
    <submittedName>
        <fullName evidence="1">Uncharacterized protein</fullName>
    </submittedName>
</protein>
<name>A0A450SUZ1_9GAMM</name>
<sequence>MNEIIEDDEMRPEYDFSSGMRGRHFRACRQGSNVVLPEPDIAEVFKDSESINHALRLLLELAGQEVKRNLARVPMPRITKERLLFHSNTEETYHLRIKAHSIE</sequence>
<evidence type="ECO:0000313" key="1">
    <source>
        <dbReference type="EMBL" id="VFJ57785.1"/>
    </source>
</evidence>
<dbReference type="EMBL" id="CAADEW010000074">
    <property type="protein sequence ID" value="VFJ57785.1"/>
    <property type="molecule type" value="Genomic_DNA"/>
</dbReference>
<reference evidence="1" key="1">
    <citation type="submission" date="2019-02" db="EMBL/GenBank/DDBJ databases">
        <authorList>
            <person name="Gruber-Vodicka R. H."/>
            <person name="Seah K. B. B."/>
        </authorList>
    </citation>
    <scope>NUCLEOTIDE SEQUENCE</scope>
    <source>
        <strain evidence="1">BECK_BZ15</strain>
    </source>
</reference>
<proteinExistence type="predicted"/>
<organism evidence="1">
    <name type="scientific">Candidatus Kentrum sp. FW</name>
    <dbReference type="NCBI Taxonomy" id="2126338"/>
    <lineage>
        <taxon>Bacteria</taxon>
        <taxon>Pseudomonadati</taxon>
        <taxon>Pseudomonadota</taxon>
        <taxon>Gammaproteobacteria</taxon>
        <taxon>Candidatus Kentrum</taxon>
    </lineage>
</organism>
<accession>A0A450SUZ1</accession>
<dbReference type="AlphaFoldDB" id="A0A450SUZ1"/>
<gene>
    <name evidence="1" type="ORF">BECKFW1821A_GA0114235_107416</name>
</gene>